<dbReference type="Proteomes" id="UP000468943">
    <property type="component" value="Unassembled WGS sequence"/>
</dbReference>
<accession>A0A6I4SL79</accession>
<dbReference type="AlphaFoldDB" id="A0A6I4SL79"/>
<name>A0A6I4SL79_9SPHN</name>
<protein>
    <submittedName>
        <fullName evidence="1">Uncharacterized protein</fullName>
    </submittedName>
</protein>
<dbReference type="EMBL" id="WTYS01000001">
    <property type="protein sequence ID" value="MXO55552.1"/>
    <property type="molecule type" value="Genomic_DNA"/>
</dbReference>
<reference evidence="1 2" key="1">
    <citation type="submission" date="2019-12" db="EMBL/GenBank/DDBJ databases">
        <title>Genomic-based taxomic classification of the family Erythrobacteraceae.</title>
        <authorList>
            <person name="Xu L."/>
        </authorList>
    </citation>
    <scope>NUCLEOTIDE SEQUENCE [LARGE SCALE GENOMIC DNA]</scope>
    <source>
        <strain evidence="1 2">JCM 17802</strain>
    </source>
</reference>
<evidence type="ECO:0000313" key="2">
    <source>
        <dbReference type="Proteomes" id="UP000468943"/>
    </source>
</evidence>
<sequence length="271" mass="29917">MPVSGGVAHASGQDFTENNSPTYADLADLVDASEIVLKAEIRKQAVVEQERSPGLKPGYVRLYIEARTTSLLTGTAPIGESLRYLVDLPLTAKGKAPNLRKTEVLLFARAVPGRASELQLVAPSAQLPWTPELEERLRPVLAEFVSNDAAPRIKAIRDAFSIDGNLAGESETQIFLETHDDGPVSLTVIRRPAQRPIWGVSWSEIVDQAARPPQMHTIDWYRLACFLPPRLPREANISARTAAQNRADADYQFILDELGPCTRNLDLMDKR</sequence>
<evidence type="ECO:0000313" key="1">
    <source>
        <dbReference type="EMBL" id="MXO55552.1"/>
    </source>
</evidence>
<gene>
    <name evidence="1" type="ORF">GRI36_01520</name>
</gene>
<proteinExistence type="predicted"/>
<comment type="caution">
    <text evidence="1">The sequence shown here is derived from an EMBL/GenBank/DDBJ whole genome shotgun (WGS) entry which is preliminary data.</text>
</comment>
<dbReference type="OrthoDB" id="7406594at2"/>
<organism evidence="1 2">
    <name type="scientific">Pontixanthobacter gangjinensis</name>
    <dbReference type="NCBI Taxonomy" id="1028742"/>
    <lineage>
        <taxon>Bacteria</taxon>
        <taxon>Pseudomonadati</taxon>
        <taxon>Pseudomonadota</taxon>
        <taxon>Alphaproteobacteria</taxon>
        <taxon>Sphingomonadales</taxon>
        <taxon>Erythrobacteraceae</taxon>
        <taxon>Pontixanthobacter</taxon>
    </lineage>
</organism>
<keyword evidence="2" id="KW-1185">Reference proteome</keyword>